<evidence type="ECO:0000313" key="2">
    <source>
        <dbReference type="Proteomes" id="UP001060085"/>
    </source>
</evidence>
<proteinExistence type="predicted"/>
<dbReference type="Proteomes" id="UP001060085">
    <property type="component" value="Linkage Group LG01"/>
</dbReference>
<protein>
    <submittedName>
        <fullName evidence="1">Uncharacterized protein</fullName>
    </submittedName>
</protein>
<accession>A0ACC0C8P7</accession>
<name>A0ACC0C8P7_CATRO</name>
<organism evidence="1 2">
    <name type="scientific">Catharanthus roseus</name>
    <name type="common">Madagascar periwinkle</name>
    <name type="synonym">Vinca rosea</name>
    <dbReference type="NCBI Taxonomy" id="4058"/>
    <lineage>
        <taxon>Eukaryota</taxon>
        <taxon>Viridiplantae</taxon>
        <taxon>Streptophyta</taxon>
        <taxon>Embryophyta</taxon>
        <taxon>Tracheophyta</taxon>
        <taxon>Spermatophyta</taxon>
        <taxon>Magnoliopsida</taxon>
        <taxon>eudicotyledons</taxon>
        <taxon>Gunneridae</taxon>
        <taxon>Pentapetalae</taxon>
        <taxon>asterids</taxon>
        <taxon>lamiids</taxon>
        <taxon>Gentianales</taxon>
        <taxon>Apocynaceae</taxon>
        <taxon>Rauvolfioideae</taxon>
        <taxon>Vinceae</taxon>
        <taxon>Catharanthinae</taxon>
        <taxon>Catharanthus</taxon>
    </lineage>
</organism>
<evidence type="ECO:0000313" key="1">
    <source>
        <dbReference type="EMBL" id="KAI5681133.1"/>
    </source>
</evidence>
<sequence length="221" mass="24188">MTTGLAGILAYESHWYLVNKVVNRERIGRNEAVSPPPSSVYLIAGAASLLQLAVRRSTVAKFSLLSTPPAFELGPRKRIDCLRGRGGGNRREKADFFFLVSAATEGFQRGRILVGTCGITASERGASLRAYGFYPLVVMARTMLFGVRRKERVSFFGSAGVATPSNEFFEDQRGWVILQSQMRYDNSGKGCIQEFCGSYGEPLIPLINAEHAEGRIALTGL</sequence>
<reference evidence="2" key="1">
    <citation type="journal article" date="2023" name="Nat. Plants">
        <title>Single-cell RNA sequencing provides a high-resolution roadmap for understanding the multicellular compartmentation of specialized metabolism.</title>
        <authorList>
            <person name="Sun S."/>
            <person name="Shen X."/>
            <person name="Li Y."/>
            <person name="Li Y."/>
            <person name="Wang S."/>
            <person name="Li R."/>
            <person name="Zhang H."/>
            <person name="Shen G."/>
            <person name="Guo B."/>
            <person name="Wei J."/>
            <person name="Xu J."/>
            <person name="St-Pierre B."/>
            <person name="Chen S."/>
            <person name="Sun C."/>
        </authorList>
    </citation>
    <scope>NUCLEOTIDE SEQUENCE [LARGE SCALE GENOMIC DNA]</scope>
</reference>
<gene>
    <name evidence="1" type="ORF">M9H77_02360</name>
</gene>
<keyword evidence="2" id="KW-1185">Reference proteome</keyword>
<comment type="caution">
    <text evidence="1">The sequence shown here is derived from an EMBL/GenBank/DDBJ whole genome shotgun (WGS) entry which is preliminary data.</text>
</comment>
<dbReference type="EMBL" id="CM044701">
    <property type="protein sequence ID" value="KAI5681133.1"/>
    <property type="molecule type" value="Genomic_DNA"/>
</dbReference>